<keyword evidence="1" id="KW-0175">Coiled coil</keyword>
<protein>
    <submittedName>
        <fullName evidence="3">Uncharacterized protein</fullName>
    </submittedName>
</protein>
<name>W7JX74_PLAFO</name>
<feature type="coiled-coil region" evidence="1">
    <location>
        <begin position="54"/>
        <end position="82"/>
    </location>
</feature>
<proteinExistence type="predicted"/>
<feature type="compositionally biased region" description="Low complexity" evidence="2">
    <location>
        <begin position="93"/>
        <end position="106"/>
    </location>
</feature>
<gene>
    <name evidence="3" type="ORF">PFNF54_01538</name>
</gene>
<dbReference type="AlphaFoldDB" id="W7JX74"/>
<dbReference type="Proteomes" id="UP000030673">
    <property type="component" value="Unassembled WGS sequence"/>
</dbReference>
<evidence type="ECO:0000313" key="4">
    <source>
        <dbReference type="Proteomes" id="UP000030673"/>
    </source>
</evidence>
<feature type="region of interest" description="Disordered" evidence="2">
    <location>
        <begin position="85"/>
        <end position="106"/>
    </location>
</feature>
<evidence type="ECO:0000256" key="1">
    <source>
        <dbReference type="SAM" id="Coils"/>
    </source>
</evidence>
<feature type="compositionally biased region" description="Low complexity" evidence="2">
    <location>
        <begin position="440"/>
        <end position="449"/>
    </location>
</feature>
<evidence type="ECO:0000313" key="3">
    <source>
        <dbReference type="EMBL" id="EWC89628.1"/>
    </source>
</evidence>
<feature type="region of interest" description="Disordered" evidence="2">
    <location>
        <begin position="428"/>
        <end position="449"/>
    </location>
</feature>
<organism evidence="3 4">
    <name type="scientific">Plasmodium falciparum (isolate NF54)</name>
    <dbReference type="NCBI Taxonomy" id="5843"/>
    <lineage>
        <taxon>Eukaryota</taxon>
        <taxon>Sar</taxon>
        <taxon>Alveolata</taxon>
        <taxon>Apicomplexa</taxon>
        <taxon>Aconoidasida</taxon>
        <taxon>Haemosporida</taxon>
        <taxon>Plasmodiidae</taxon>
        <taxon>Plasmodium</taxon>
        <taxon>Plasmodium (Laverania)</taxon>
    </lineage>
</organism>
<reference evidence="3 4" key="1">
    <citation type="submission" date="2013-02" db="EMBL/GenBank/DDBJ databases">
        <title>The Genome Sequence of Plasmodium falciparum NF54.</title>
        <authorList>
            <consortium name="The Broad Institute Genome Sequencing Platform"/>
            <consortium name="The Broad Institute Genome Sequencing Center for Infectious Disease"/>
            <person name="Neafsey D."/>
            <person name="Cheeseman I."/>
            <person name="Volkman S."/>
            <person name="Adams J."/>
            <person name="Walker B."/>
            <person name="Young S.K."/>
            <person name="Zeng Q."/>
            <person name="Gargeya S."/>
            <person name="Fitzgerald M."/>
            <person name="Haas B."/>
            <person name="Abouelleil A."/>
            <person name="Alvarado L."/>
            <person name="Arachchi H.M."/>
            <person name="Berlin A.M."/>
            <person name="Chapman S.B."/>
            <person name="Dewar J."/>
            <person name="Goldberg J."/>
            <person name="Griggs A."/>
            <person name="Gujja S."/>
            <person name="Hansen M."/>
            <person name="Howarth C."/>
            <person name="Imamovic A."/>
            <person name="Larimer J."/>
            <person name="McCowan C."/>
            <person name="Murphy C."/>
            <person name="Neiman D."/>
            <person name="Pearson M."/>
            <person name="Priest M."/>
            <person name="Roberts A."/>
            <person name="Saif S."/>
            <person name="Shea T."/>
            <person name="Sisk P."/>
            <person name="Sykes S."/>
            <person name="Wortman J."/>
            <person name="Nusbaum C."/>
            <person name="Birren B."/>
        </authorList>
    </citation>
    <scope>NUCLEOTIDE SEQUENCE [LARGE SCALE GENOMIC DNA]</scope>
    <source>
        <strain evidence="3 4">NF54</strain>
    </source>
</reference>
<sequence length="745" mass="88994">MNKDLHNNNSDESEEKENNHMKMGKNTDMIKEYYSLSNEEILLDNMSNKNINKLKEKNGYIIEMENQMKNKEEKKINIVNNEKFQMDDDNEKNNSNNNNNNNNNIGNDIKIDVEKYLEENKNLFFYEHEWINIILQIINKDNFYLAEELMILIFQKEEKLYKNFIEERNKNIKGNNGYKYNTTCDNINMCTYDNINMCTYNNNNHNSINNIENINHQNDNNNISSSDNKTEEPIKLSNFMQQIFNYCPIEWPLLDISILIIVCQVVCYIFNLNKYHMFTDCCILFEKYCIGILLNSSLISSNKNRNTILMFEHDFFYKFIVSHNYKKPTIDVIKYHKNYLKSDNFIEEKTILDVIFLALAYYITVSHNLNEYIQRNNIISYINLLNKNVPNDIRSQGIEENLTTPQKKKRKHISNILNIHKNIGTQKNSTINNKRKSHKNNSNNNNNNSNNFYLDMHIFTHNNNFSPYSNQNINIYKNVPDKKYKTYRHSSYGRYVHNLKKKNYNYSIMKHRYSEFLPISKKQSFLHSKLKRTKTYEKNLKKRLSILRTTKCIKKINSKDYPNKYIIKENNEIQEETKWMDGKNYYDKENNDNIYDNEQKENIHLNDTTPLMISQNNITNLVLSKNSKMDIIIKYQTKTNFEKLLCLIIIEIFNLIYDNRQYSVENILIIRKFFRVFLNFAQKKFLSLSLKRHLNRNMCDVKEKGNICSNEDNMSVLKNNIYSNADNMSVHKNNICNHEDNMSIT</sequence>
<dbReference type="EMBL" id="KE123767">
    <property type="protein sequence ID" value="EWC89628.1"/>
    <property type="molecule type" value="Genomic_DNA"/>
</dbReference>
<keyword evidence="4" id="KW-1185">Reference proteome</keyword>
<accession>W7JX74</accession>
<feature type="region of interest" description="Disordered" evidence="2">
    <location>
        <begin position="1"/>
        <end position="24"/>
    </location>
</feature>
<evidence type="ECO:0000256" key="2">
    <source>
        <dbReference type="SAM" id="MobiDB-lite"/>
    </source>
</evidence>